<name>A0A238J0E7_9RHOB</name>
<evidence type="ECO:0000256" key="3">
    <source>
        <dbReference type="PIRSR" id="PIRSR605511-2"/>
    </source>
</evidence>
<keyword evidence="6" id="KW-1185">Reference proteome</keyword>
<feature type="binding site" evidence="3">
    <location>
        <position position="94"/>
    </location>
    <ligand>
        <name>substrate</name>
    </ligand>
</feature>
<dbReference type="GO" id="GO:0004341">
    <property type="term" value="F:gluconolactonase activity"/>
    <property type="evidence" value="ECO:0007669"/>
    <property type="project" value="TreeGrafter"/>
</dbReference>
<proteinExistence type="inferred from homology"/>
<feature type="domain" description="SMP-30/Gluconolactonase/LRE-like region" evidence="4">
    <location>
        <begin position="11"/>
        <end position="249"/>
    </location>
</feature>
<dbReference type="GO" id="GO:0005509">
    <property type="term" value="F:calcium ion binding"/>
    <property type="evidence" value="ECO:0007669"/>
    <property type="project" value="TreeGrafter"/>
</dbReference>
<keyword evidence="3" id="KW-0479">Metal-binding</keyword>
<organism evidence="5 6">
    <name type="scientific">Boseongicola aestuarii</name>
    <dbReference type="NCBI Taxonomy" id="1470561"/>
    <lineage>
        <taxon>Bacteria</taxon>
        <taxon>Pseudomonadati</taxon>
        <taxon>Pseudomonadota</taxon>
        <taxon>Alphaproteobacteria</taxon>
        <taxon>Rhodobacterales</taxon>
        <taxon>Paracoccaceae</taxon>
        <taxon>Boseongicola</taxon>
    </lineage>
</organism>
<comment type="cofactor">
    <cofactor evidence="3">
        <name>Zn(2+)</name>
        <dbReference type="ChEBI" id="CHEBI:29105"/>
    </cofactor>
    <text evidence="3">Binds 1 divalent metal cation per subunit.</text>
</comment>
<keyword evidence="5" id="KW-0378">Hydrolase</keyword>
<evidence type="ECO:0000256" key="2">
    <source>
        <dbReference type="PIRSR" id="PIRSR605511-1"/>
    </source>
</evidence>
<feature type="binding site" evidence="3">
    <location>
        <position position="96"/>
    </location>
    <ligand>
        <name>substrate</name>
    </ligand>
</feature>
<protein>
    <submittedName>
        <fullName evidence="5">L-arabinolactonase</fullName>
        <ecNumber evidence="5">3.1.1.15</ecNumber>
    </submittedName>
</protein>
<reference evidence="5 6" key="1">
    <citation type="submission" date="2017-05" db="EMBL/GenBank/DDBJ databases">
        <authorList>
            <person name="Song R."/>
            <person name="Chenine A.L."/>
            <person name="Ruprecht R.M."/>
        </authorList>
    </citation>
    <scope>NUCLEOTIDE SEQUENCE [LARGE SCALE GENOMIC DNA]</scope>
    <source>
        <strain evidence="5 6">CECT 8489</strain>
    </source>
</reference>
<evidence type="ECO:0000313" key="5">
    <source>
        <dbReference type="EMBL" id="SMX23793.1"/>
    </source>
</evidence>
<dbReference type="PRINTS" id="PR01790">
    <property type="entry name" value="SMP30FAMILY"/>
</dbReference>
<dbReference type="RefSeq" id="WP_093973765.1">
    <property type="nucleotide sequence ID" value="NZ_FXXQ01000005.1"/>
</dbReference>
<feature type="binding site" evidence="3">
    <location>
        <position position="13"/>
    </location>
    <ligand>
        <name>a divalent metal cation</name>
        <dbReference type="ChEBI" id="CHEBI:60240"/>
    </ligand>
</feature>
<evidence type="ECO:0000259" key="4">
    <source>
        <dbReference type="Pfam" id="PF08450"/>
    </source>
</evidence>
<accession>A0A238J0E7</accession>
<dbReference type="PANTHER" id="PTHR10907">
    <property type="entry name" value="REGUCALCIN"/>
    <property type="match status" value="1"/>
</dbReference>
<gene>
    <name evidence="5" type="primary">araB</name>
    <name evidence="5" type="ORF">BOA8489_01906</name>
</gene>
<dbReference type="PANTHER" id="PTHR10907:SF47">
    <property type="entry name" value="REGUCALCIN"/>
    <property type="match status" value="1"/>
</dbReference>
<dbReference type="Proteomes" id="UP000201838">
    <property type="component" value="Unassembled WGS sequence"/>
</dbReference>
<dbReference type="OrthoDB" id="2633250at2"/>
<dbReference type="GO" id="GO:0050021">
    <property type="term" value="F:L-arabinonolactonase activity"/>
    <property type="evidence" value="ECO:0007669"/>
    <property type="project" value="UniProtKB-EC"/>
</dbReference>
<evidence type="ECO:0000313" key="6">
    <source>
        <dbReference type="Proteomes" id="UP000201838"/>
    </source>
</evidence>
<dbReference type="AlphaFoldDB" id="A0A238J0E7"/>
<dbReference type="Pfam" id="PF08450">
    <property type="entry name" value="SGL"/>
    <property type="match status" value="1"/>
</dbReference>
<dbReference type="InterPro" id="IPR011042">
    <property type="entry name" value="6-blade_b-propeller_TolB-like"/>
</dbReference>
<dbReference type="GO" id="GO:0019853">
    <property type="term" value="P:L-ascorbic acid biosynthetic process"/>
    <property type="evidence" value="ECO:0007669"/>
    <property type="project" value="TreeGrafter"/>
</dbReference>
<dbReference type="SUPFAM" id="SSF63829">
    <property type="entry name" value="Calcium-dependent phosphotriesterase"/>
    <property type="match status" value="1"/>
</dbReference>
<evidence type="ECO:0000256" key="1">
    <source>
        <dbReference type="ARBA" id="ARBA00008853"/>
    </source>
</evidence>
<keyword evidence="3" id="KW-0862">Zinc</keyword>
<comment type="similarity">
    <text evidence="1">Belongs to the SMP-30/CGR1 family.</text>
</comment>
<dbReference type="EC" id="3.1.1.15" evidence="5"/>
<feature type="active site" description="Proton donor/acceptor" evidence="2">
    <location>
        <position position="191"/>
    </location>
</feature>
<feature type="binding site" evidence="3">
    <location>
        <position position="191"/>
    </location>
    <ligand>
        <name>a divalent metal cation</name>
        <dbReference type="ChEBI" id="CHEBI:60240"/>
    </ligand>
</feature>
<dbReference type="InterPro" id="IPR005511">
    <property type="entry name" value="SMP-30"/>
</dbReference>
<sequence length="284" mass="31559">MNIYDDTICSLGEGPLWHPLRGQLYWFDIHGQKLHTREDGKTRTWSFDEDVSAAGWVDDTHLLAASETRLFRFNVETGAQEDIVPLEADNPETRSNDGRADPYGGFWIGTMAKHERTPAGTIYRYYKGEIRPLFDQITIPNAICFTPDKSQAYYCDTIDNLMKRVSLDAEGWPTGEPEVWLDLSGKPFGADGAVIDADGNIWNAQWNGWRIAKYAPDGTFLDEVKINAAHTSCPAFGGADLTTLFCTTAGGRVTEADRAKSGDHGKVFSMETTTKGQAEHQVLL</sequence>
<dbReference type="InterPro" id="IPR013658">
    <property type="entry name" value="SGL"/>
</dbReference>
<dbReference type="EMBL" id="FXXQ01000005">
    <property type="protein sequence ID" value="SMX23793.1"/>
    <property type="molecule type" value="Genomic_DNA"/>
</dbReference>
<feature type="binding site" evidence="3">
    <location>
        <position position="141"/>
    </location>
    <ligand>
        <name>a divalent metal cation</name>
        <dbReference type="ChEBI" id="CHEBI:60240"/>
    </ligand>
</feature>
<dbReference type="Gene3D" id="2.120.10.30">
    <property type="entry name" value="TolB, C-terminal domain"/>
    <property type="match status" value="1"/>
</dbReference>